<dbReference type="NCBIfam" id="TIGR00379">
    <property type="entry name" value="cobB"/>
    <property type="match status" value="1"/>
</dbReference>
<dbReference type="InterPro" id="IPR002586">
    <property type="entry name" value="CobQ/CobB/MinD/ParA_Nub-bd_dom"/>
</dbReference>
<evidence type="ECO:0000256" key="5">
    <source>
        <dbReference type="ARBA" id="ARBA00022598"/>
    </source>
</evidence>
<dbReference type="NCBIfam" id="NF002204">
    <property type="entry name" value="PRK01077.1"/>
    <property type="match status" value="1"/>
</dbReference>
<dbReference type="Pfam" id="PF07685">
    <property type="entry name" value="GATase_3"/>
    <property type="match status" value="1"/>
</dbReference>
<dbReference type="InterPro" id="IPR004484">
    <property type="entry name" value="CbiA/CobB_synth"/>
</dbReference>
<dbReference type="InterPro" id="IPR029062">
    <property type="entry name" value="Class_I_gatase-like"/>
</dbReference>
<evidence type="ECO:0000313" key="13">
    <source>
        <dbReference type="Proteomes" id="UP000650424"/>
    </source>
</evidence>
<name>A0ABR6ZUR0_9BURK</name>
<dbReference type="InterPro" id="IPR011698">
    <property type="entry name" value="GATase_3"/>
</dbReference>
<comment type="caution">
    <text evidence="12">The sequence shown here is derived from an EMBL/GenBank/DDBJ whole genome shotgun (WGS) entry which is preliminary data.</text>
</comment>
<dbReference type="InterPro" id="IPR027417">
    <property type="entry name" value="P-loop_NTPase"/>
</dbReference>
<gene>
    <name evidence="12" type="ORF">H8L32_19120</name>
</gene>
<evidence type="ECO:0000313" key="12">
    <source>
        <dbReference type="EMBL" id="MBC3919607.1"/>
    </source>
</evidence>
<feature type="domain" description="CobB/CobQ-like glutamine amidotransferase" evidence="11">
    <location>
        <begin position="246"/>
        <end position="428"/>
    </location>
</feature>
<evidence type="ECO:0000256" key="7">
    <source>
        <dbReference type="ARBA" id="ARBA00022840"/>
    </source>
</evidence>
<dbReference type="PANTHER" id="PTHR43873">
    <property type="entry name" value="COBYRINATE A,C-DIAMIDE SYNTHASE"/>
    <property type="match status" value="1"/>
</dbReference>
<dbReference type="PANTHER" id="PTHR43873:SF1">
    <property type="entry name" value="COBYRINATE A,C-DIAMIDE SYNTHASE"/>
    <property type="match status" value="1"/>
</dbReference>
<evidence type="ECO:0000256" key="1">
    <source>
        <dbReference type="ARBA" id="ARBA00001946"/>
    </source>
</evidence>
<keyword evidence="9" id="KW-0315">Glutamine amidotransferase</keyword>
<evidence type="ECO:0000256" key="9">
    <source>
        <dbReference type="ARBA" id="ARBA00022962"/>
    </source>
</evidence>
<keyword evidence="4" id="KW-0169">Cobalamin biosynthesis</keyword>
<comment type="similarity">
    <text evidence="3">Belongs to the CobB/CobQ family. CobQ subfamily.</text>
</comment>
<dbReference type="CDD" id="cd03130">
    <property type="entry name" value="GATase1_CobB"/>
    <property type="match status" value="1"/>
</dbReference>
<evidence type="ECO:0000259" key="11">
    <source>
        <dbReference type="Pfam" id="PF07685"/>
    </source>
</evidence>
<keyword evidence="8" id="KW-0460">Magnesium</keyword>
<dbReference type="Pfam" id="PF01656">
    <property type="entry name" value="CbiA"/>
    <property type="match status" value="1"/>
</dbReference>
<dbReference type="Proteomes" id="UP000650424">
    <property type="component" value="Unassembled WGS sequence"/>
</dbReference>
<dbReference type="Gene3D" id="3.40.50.880">
    <property type="match status" value="1"/>
</dbReference>
<evidence type="ECO:0000256" key="6">
    <source>
        <dbReference type="ARBA" id="ARBA00022741"/>
    </source>
</evidence>
<evidence type="ECO:0000256" key="8">
    <source>
        <dbReference type="ARBA" id="ARBA00022842"/>
    </source>
</evidence>
<keyword evidence="6" id="KW-0547">Nucleotide-binding</keyword>
<comment type="cofactor">
    <cofactor evidence="1">
        <name>Mg(2+)</name>
        <dbReference type="ChEBI" id="CHEBI:18420"/>
    </cofactor>
</comment>
<dbReference type="SUPFAM" id="SSF52540">
    <property type="entry name" value="P-loop containing nucleoside triphosphate hydrolases"/>
    <property type="match status" value="1"/>
</dbReference>
<keyword evidence="7" id="KW-0067">ATP-binding</keyword>
<sequence length="453" mass="48036">MVRPSAKVVLISAIASGQGKTTTTAALARKLVTLGKRVRVFKTGPDFIDPMMLERACGSAVHSLDLWMVGKAESEGMLARAALDADVILIEGVMGLYDGNPSSADLARAFGVPVVAVLDASAMAQTVGALAMGLRDFGPVHLAGVIANRIASEGHAKMVAAAMRDIPLLGSLHRQDEALPERHLGLVLPQEVDRIETILDAMANSLELDMQAWDALPDSSFELHEQASLHASQHVSQPAINLAGKTIAIARDAAFAFIYPANLECLIGLGAELVFFSPLADEAIPAQADALYLPGGYPELHAKTLTQASKWLASVHAAHAQGMPIWAECGGMMAITEGLVDQQGQSWPMTGLLPGKVIMQKRLAALGAQALATPQGELRGHTFHYSRFETTLIASSHTIKHSTQQQGEAVFQLGNVRASYFHAYFASNPAAAAALFLADSLVDATRDTLRDAT</sequence>
<feature type="domain" description="CobQ/CobB/MinD/ParA nucleotide binding" evidence="10">
    <location>
        <begin position="10"/>
        <end position="183"/>
    </location>
</feature>
<reference evidence="12 13" key="1">
    <citation type="submission" date="2020-08" db="EMBL/GenBank/DDBJ databases">
        <title>Novel species isolated from subtropical streams in China.</title>
        <authorList>
            <person name="Lu H."/>
        </authorList>
    </citation>
    <scope>NUCLEOTIDE SEQUENCE [LARGE SCALE GENOMIC DNA]</scope>
    <source>
        <strain evidence="12 13">CY18W</strain>
    </source>
</reference>
<evidence type="ECO:0000256" key="3">
    <source>
        <dbReference type="ARBA" id="ARBA00006205"/>
    </source>
</evidence>
<proteinExistence type="inferred from homology"/>
<keyword evidence="13" id="KW-1185">Reference proteome</keyword>
<evidence type="ECO:0000256" key="2">
    <source>
        <dbReference type="ARBA" id="ARBA00004953"/>
    </source>
</evidence>
<dbReference type="RefSeq" id="WP_186948863.1">
    <property type="nucleotide sequence ID" value="NZ_JACOGF010000010.1"/>
</dbReference>
<dbReference type="Gene3D" id="3.40.50.300">
    <property type="entry name" value="P-loop containing nucleotide triphosphate hydrolases"/>
    <property type="match status" value="1"/>
</dbReference>
<comment type="pathway">
    <text evidence="2">Cofactor biosynthesis; adenosylcobalamin biosynthesis.</text>
</comment>
<organism evidence="12 13">
    <name type="scientific">Undibacterium hunanense</name>
    <dbReference type="NCBI Taxonomy" id="2762292"/>
    <lineage>
        <taxon>Bacteria</taxon>
        <taxon>Pseudomonadati</taxon>
        <taxon>Pseudomonadota</taxon>
        <taxon>Betaproteobacteria</taxon>
        <taxon>Burkholderiales</taxon>
        <taxon>Oxalobacteraceae</taxon>
        <taxon>Undibacterium</taxon>
    </lineage>
</organism>
<dbReference type="PROSITE" id="PS51274">
    <property type="entry name" value="GATASE_COBBQ"/>
    <property type="match status" value="1"/>
</dbReference>
<evidence type="ECO:0000259" key="10">
    <source>
        <dbReference type="Pfam" id="PF01656"/>
    </source>
</evidence>
<dbReference type="EMBL" id="JACOGF010000010">
    <property type="protein sequence ID" value="MBC3919607.1"/>
    <property type="molecule type" value="Genomic_DNA"/>
</dbReference>
<accession>A0ABR6ZUR0</accession>
<keyword evidence="5" id="KW-0436">Ligase</keyword>
<protein>
    <submittedName>
        <fullName evidence="12">Cobyrinate a,c-diamide synthase</fullName>
    </submittedName>
</protein>
<dbReference type="SUPFAM" id="SSF52317">
    <property type="entry name" value="Class I glutamine amidotransferase-like"/>
    <property type="match status" value="1"/>
</dbReference>
<evidence type="ECO:0000256" key="4">
    <source>
        <dbReference type="ARBA" id="ARBA00022573"/>
    </source>
</evidence>